<keyword evidence="3" id="KW-0813">Transport</keyword>
<evidence type="ECO:0000256" key="6">
    <source>
        <dbReference type="ARBA" id="ARBA00023136"/>
    </source>
</evidence>
<evidence type="ECO:0000313" key="10">
    <source>
        <dbReference type="Proteomes" id="UP000257323"/>
    </source>
</evidence>
<dbReference type="GO" id="GO:0015562">
    <property type="term" value="F:efflux transmembrane transporter activity"/>
    <property type="evidence" value="ECO:0007669"/>
    <property type="project" value="InterPro"/>
</dbReference>
<dbReference type="GO" id="GO:1990281">
    <property type="term" value="C:efflux pump complex"/>
    <property type="evidence" value="ECO:0007669"/>
    <property type="project" value="TreeGrafter"/>
</dbReference>
<comment type="similarity">
    <text evidence="2">Belongs to the outer membrane factor (OMF) (TC 1.B.17) family.</text>
</comment>
<dbReference type="Proteomes" id="UP000257323">
    <property type="component" value="Unassembled WGS sequence"/>
</dbReference>
<dbReference type="InterPro" id="IPR051906">
    <property type="entry name" value="TolC-like"/>
</dbReference>
<organism evidence="9 10">
    <name type="scientific">Candidatus Saccharicenans subterraneus</name>
    <dbReference type="NCBI Taxonomy" id="2508984"/>
    <lineage>
        <taxon>Bacteria</taxon>
        <taxon>Candidatus Aminicenantota</taxon>
        <taxon>Candidatus Aminicenantia</taxon>
        <taxon>Candidatus Aminicenantales</taxon>
        <taxon>Candidatus Saccharicenantaceae</taxon>
        <taxon>Candidatus Saccharicenans</taxon>
    </lineage>
</organism>
<evidence type="ECO:0000256" key="5">
    <source>
        <dbReference type="ARBA" id="ARBA00022692"/>
    </source>
</evidence>
<evidence type="ECO:0000313" key="9">
    <source>
        <dbReference type="EMBL" id="RFT17066.1"/>
    </source>
</evidence>
<keyword evidence="6" id="KW-0472">Membrane</keyword>
<feature type="coiled-coil region" evidence="8">
    <location>
        <begin position="209"/>
        <end position="267"/>
    </location>
</feature>
<name>A0A3E2BR16_9BACT</name>
<dbReference type="PROSITE" id="PS51257">
    <property type="entry name" value="PROKAR_LIPOPROTEIN"/>
    <property type="match status" value="1"/>
</dbReference>
<gene>
    <name evidence="9" type="ORF">OP8BY_1008</name>
</gene>
<keyword evidence="7" id="KW-0998">Cell outer membrane</keyword>
<dbReference type="Pfam" id="PF02321">
    <property type="entry name" value="OEP"/>
    <property type="match status" value="2"/>
</dbReference>
<keyword evidence="5" id="KW-0812">Transmembrane</keyword>
<evidence type="ECO:0000256" key="2">
    <source>
        <dbReference type="ARBA" id="ARBA00007613"/>
    </source>
</evidence>
<evidence type="ECO:0000256" key="4">
    <source>
        <dbReference type="ARBA" id="ARBA00022452"/>
    </source>
</evidence>
<comment type="subcellular location">
    <subcellularLocation>
        <location evidence="1">Cell outer membrane</location>
    </subcellularLocation>
</comment>
<proteinExistence type="inferred from homology"/>
<dbReference type="GO" id="GO:0009279">
    <property type="term" value="C:cell outer membrane"/>
    <property type="evidence" value="ECO:0007669"/>
    <property type="project" value="UniProtKB-SubCell"/>
</dbReference>
<dbReference type="InterPro" id="IPR003423">
    <property type="entry name" value="OMP_efflux"/>
</dbReference>
<evidence type="ECO:0000256" key="3">
    <source>
        <dbReference type="ARBA" id="ARBA00022448"/>
    </source>
</evidence>
<keyword evidence="4" id="KW-1134">Transmembrane beta strand</keyword>
<evidence type="ECO:0000256" key="7">
    <source>
        <dbReference type="ARBA" id="ARBA00023237"/>
    </source>
</evidence>
<accession>A0A3E2BR16</accession>
<reference evidence="9 10" key="1">
    <citation type="submission" date="2018-08" db="EMBL/GenBank/DDBJ databases">
        <title>Genome analysis of the thermophilic bacterium of the candidate phylum Aminicenantes from deep subsurface aquifer revealed its physiology and ecological role.</title>
        <authorList>
            <person name="Kadnikov V.V."/>
            <person name="Mardanov A.V."/>
            <person name="Beletsky A.V."/>
            <person name="Karnachuk O.V."/>
            <person name="Ravin N.V."/>
        </authorList>
    </citation>
    <scope>NUCLEOTIDE SEQUENCE [LARGE SCALE GENOMIC DNA]</scope>
    <source>
        <strain evidence="9">BY38</strain>
    </source>
</reference>
<dbReference type="Gene3D" id="1.20.1600.10">
    <property type="entry name" value="Outer membrane efflux proteins (OEP)"/>
    <property type="match status" value="1"/>
</dbReference>
<dbReference type="PANTHER" id="PTHR30026">
    <property type="entry name" value="OUTER MEMBRANE PROTEIN TOLC"/>
    <property type="match status" value="1"/>
</dbReference>
<protein>
    <submittedName>
        <fullName evidence="9">Outer membrane efflux protein</fullName>
    </submittedName>
</protein>
<keyword evidence="8" id="KW-0175">Coiled coil</keyword>
<evidence type="ECO:0000256" key="8">
    <source>
        <dbReference type="SAM" id="Coils"/>
    </source>
</evidence>
<dbReference type="SUPFAM" id="SSF56954">
    <property type="entry name" value="Outer membrane efflux proteins (OEP)"/>
    <property type="match status" value="1"/>
</dbReference>
<comment type="caution">
    <text evidence="9">The sequence shown here is derived from an EMBL/GenBank/DDBJ whole genome shotgun (WGS) entry which is preliminary data.</text>
</comment>
<dbReference type="GO" id="GO:0015288">
    <property type="term" value="F:porin activity"/>
    <property type="evidence" value="ECO:0007669"/>
    <property type="project" value="TreeGrafter"/>
</dbReference>
<evidence type="ECO:0000256" key="1">
    <source>
        <dbReference type="ARBA" id="ARBA00004442"/>
    </source>
</evidence>
<sequence length="528" mass="59702">MIKMPRKSNLTNILTFIFILALACGLCAQESKSKEISLSLDEAIYRALKHNLNLIAEVYSTEKASESISVAREVFLPSLEMNYGSTRMAQRSTWWIQGTGTYINSSQNYNATLLQRLPIGGSLSIAMSNNKTDTNQLFQLFNPYYTTQLRFDFNQPLLRNFGPRAAKREIIIARQNYAISEAQLKSQVMETIYQVEEAYWNLVLARENLKVKQQSLQLARDQLAKTRKEIEVGQQAAIEILNVQAAVSQREAEIVQAEASVRTAEDRLKVMLNLASGSDLSSVALVPTERPEFKPVRVDLNEALRTALMMRPDLQIDSLTIESKKYEYDFVRNQMLPQLDLNVSYWSPGISGDQIIYRDNDPFSGEIVGRIPGSLWDSFRDASRFLYNNWSVNFTLTIPLADYLSRSKLALARVEVAAAQAKQKAREQQVMLEVSEAVHNIETLAKSVEAYRVAREYAEKRLEAETKKLSVGLTTNFFILDAQEKLAAARSAELKALVDYNLAQARLEKVLGTILENRKVSLSQVGRQ</sequence>
<dbReference type="EMBL" id="QUAH01000001">
    <property type="protein sequence ID" value="RFT17066.1"/>
    <property type="molecule type" value="Genomic_DNA"/>
</dbReference>
<dbReference type="AlphaFoldDB" id="A0A3E2BR16"/>
<dbReference type="PANTHER" id="PTHR30026:SF23">
    <property type="entry name" value="TO APRF-PUTATIVE OUTER MEMBRANE EFFLUX PROTEIN OR SECRETED ALKALINE PHOSPHATASE-RELATED"/>
    <property type="match status" value="1"/>
</dbReference>